<sequence>DKVAGAMSDNGAKQKVIPVSDIEQYISDGYDFEAVLPNGKAVMRLRF</sequence>
<protein>
    <submittedName>
        <fullName evidence="1">Integrase/recombinase</fullName>
    </submittedName>
</protein>
<reference evidence="1" key="2">
    <citation type="journal article" date="2014" name="ISME J.">
        <title>Microbial stratification in low pH oxic and suboxic macroscopic growths along an acid mine drainage.</title>
        <authorList>
            <person name="Mendez-Garcia C."/>
            <person name="Mesa V."/>
            <person name="Sprenger R.R."/>
            <person name="Richter M."/>
            <person name="Diez M.S."/>
            <person name="Solano J."/>
            <person name="Bargiela R."/>
            <person name="Golyshina O.V."/>
            <person name="Manteca A."/>
            <person name="Ramos J.L."/>
            <person name="Gallego J.R."/>
            <person name="Llorente I."/>
            <person name="Martins Dos Santos V.A."/>
            <person name="Jensen O.N."/>
            <person name="Pelaez A.I."/>
            <person name="Sanchez J."/>
            <person name="Ferrer M."/>
        </authorList>
    </citation>
    <scope>NUCLEOTIDE SEQUENCE</scope>
</reference>
<reference evidence="1" key="1">
    <citation type="submission" date="2013-08" db="EMBL/GenBank/DDBJ databases">
        <authorList>
            <person name="Mendez C."/>
            <person name="Richter M."/>
            <person name="Ferrer M."/>
            <person name="Sanchez J."/>
        </authorList>
    </citation>
    <scope>NUCLEOTIDE SEQUENCE</scope>
</reference>
<evidence type="ECO:0000313" key="1">
    <source>
        <dbReference type="EMBL" id="EQD57497.1"/>
    </source>
</evidence>
<proteinExistence type="predicted"/>
<dbReference type="EMBL" id="AUZY01005751">
    <property type="protein sequence ID" value="EQD57497.1"/>
    <property type="molecule type" value="Genomic_DNA"/>
</dbReference>
<comment type="caution">
    <text evidence="1">The sequence shown here is derived from an EMBL/GenBank/DDBJ whole genome shotgun (WGS) entry which is preliminary data.</text>
</comment>
<name>T1AJL2_9ZZZZ</name>
<gene>
    <name evidence="1" type="ORF">B1B_08773</name>
</gene>
<accession>T1AJL2</accession>
<organism evidence="1">
    <name type="scientific">mine drainage metagenome</name>
    <dbReference type="NCBI Taxonomy" id="410659"/>
    <lineage>
        <taxon>unclassified sequences</taxon>
        <taxon>metagenomes</taxon>
        <taxon>ecological metagenomes</taxon>
    </lineage>
</organism>
<feature type="non-terminal residue" evidence="1">
    <location>
        <position position="1"/>
    </location>
</feature>
<dbReference type="AlphaFoldDB" id="T1AJL2"/>